<dbReference type="Pfam" id="PF17210">
    <property type="entry name" value="SdrD_B"/>
    <property type="match status" value="1"/>
</dbReference>
<reference evidence="6 7" key="1">
    <citation type="submission" date="2024-08" db="EMBL/GenBank/DDBJ databases">
        <title>Genome mining of Saccharopolyspora cebuensis PGLac3 from Nigerian medicinal plant.</title>
        <authorList>
            <person name="Ezeobiora C.E."/>
            <person name="Igbokwe N.H."/>
            <person name="Amin D.H."/>
            <person name="Mendie U.E."/>
        </authorList>
    </citation>
    <scope>NUCLEOTIDE SEQUENCE [LARGE SCALE GENOMIC DNA]</scope>
    <source>
        <strain evidence="6 7">PGLac3</strain>
    </source>
</reference>
<dbReference type="InterPro" id="IPR033764">
    <property type="entry name" value="Sdr_B"/>
</dbReference>
<evidence type="ECO:0000256" key="2">
    <source>
        <dbReference type="ARBA" id="ARBA00022525"/>
    </source>
</evidence>
<evidence type="ECO:0000313" key="6">
    <source>
        <dbReference type="EMBL" id="MEY8040920.1"/>
    </source>
</evidence>
<keyword evidence="7" id="KW-1185">Reference proteome</keyword>
<name>A0ABV4CIJ4_9PSEU</name>
<dbReference type="Proteomes" id="UP001564626">
    <property type="component" value="Unassembled WGS sequence"/>
</dbReference>
<gene>
    <name evidence="6" type="ORF">AB8O55_16040</name>
</gene>
<keyword evidence="3 4" id="KW-0732">Signal</keyword>
<protein>
    <submittedName>
        <fullName evidence="6">SdrD B-like domain-containing protein</fullName>
    </submittedName>
</protein>
<proteinExistence type="predicted"/>
<dbReference type="InterPro" id="IPR013783">
    <property type="entry name" value="Ig-like_fold"/>
</dbReference>
<organism evidence="6 7">
    <name type="scientific">Saccharopolyspora cebuensis</name>
    <dbReference type="NCBI Taxonomy" id="418759"/>
    <lineage>
        <taxon>Bacteria</taxon>
        <taxon>Bacillati</taxon>
        <taxon>Actinomycetota</taxon>
        <taxon>Actinomycetes</taxon>
        <taxon>Pseudonocardiales</taxon>
        <taxon>Pseudonocardiaceae</taxon>
        <taxon>Saccharopolyspora</taxon>
    </lineage>
</organism>
<dbReference type="Gene3D" id="2.60.40.10">
    <property type="entry name" value="Immunoglobulins"/>
    <property type="match status" value="1"/>
</dbReference>
<dbReference type="SUPFAM" id="SSF117074">
    <property type="entry name" value="Hypothetical protein PA1324"/>
    <property type="match status" value="1"/>
</dbReference>
<evidence type="ECO:0000256" key="3">
    <source>
        <dbReference type="ARBA" id="ARBA00022729"/>
    </source>
</evidence>
<feature type="domain" description="SD-repeat containing protein B" evidence="5">
    <location>
        <begin position="41"/>
        <end position="126"/>
    </location>
</feature>
<evidence type="ECO:0000313" key="7">
    <source>
        <dbReference type="Proteomes" id="UP001564626"/>
    </source>
</evidence>
<dbReference type="EMBL" id="JBGEHV010000028">
    <property type="protein sequence ID" value="MEY8040920.1"/>
    <property type="molecule type" value="Genomic_DNA"/>
</dbReference>
<evidence type="ECO:0000256" key="1">
    <source>
        <dbReference type="ARBA" id="ARBA00004613"/>
    </source>
</evidence>
<evidence type="ECO:0000259" key="5">
    <source>
        <dbReference type="Pfam" id="PF17210"/>
    </source>
</evidence>
<comment type="caution">
    <text evidence="6">The sequence shown here is derived from an EMBL/GenBank/DDBJ whole genome shotgun (WGS) entry which is preliminary data.</text>
</comment>
<keyword evidence="2" id="KW-0964">Secreted</keyword>
<feature type="chain" id="PRO_5046515070" evidence="4">
    <location>
        <begin position="20"/>
        <end position="178"/>
    </location>
</feature>
<feature type="signal peptide" evidence="4">
    <location>
        <begin position="1"/>
        <end position="19"/>
    </location>
</feature>
<evidence type="ECO:0000256" key="4">
    <source>
        <dbReference type="SAM" id="SignalP"/>
    </source>
</evidence>
<comment type="subcellular location">
    <subcellularLocation>
        <location evidence="1">Secreted</location>
    </subcellularLocation>
</comment>
<dbReference type="RefSeq" id="WP_345363772.1">
    <property type="nucleotide sequence ID" value="NZ_BAABII010000010.1"/>
</dbReference>
<sequence length="178" mass="18341">MRPFGVAAALVLPAALVTAAPAVVGSPLPASAAQETGSLSGVAWHDLNADGQIQEGEPRLAGVAIDTCCNGALPQTVHTAADGSYFIDDVPVAEYGLHFELREGMTFSPPGIGDERTNSDMIDFDDGRAEAEVSVGRPGVLPASGINAGYVTAPCTGLNERRAGRIPPRTRPAHPEVT</sequence>
<accession>A0ABV4CIJ4</accession>